<dbReference type="AlphaFoldDB" id="A0A6A6G5H9"/>
<organism evidence="1 2">
    <name type="scientific">Elsinoe ampelina</name>
    <dbReference type="NCBI Taxonomy" id="302913"/>
    <lineage>
        <taxon>Eukaryota</taxon>
        <taxon>Fungi</taxon>
        <taxon>Dikarya</taxon>
        <taxon>Ascomycota</taxon>
        <taxon>Pezizomycotina</taxon>
        <taxon>Dothideomycetes</taxon>
        <taxon>Dothideomycetidae</taxon>
        <taxon>Myriangiales</taxon>
        <taxon>Elsinoaceae</taxon>
        <taxon>Elsinoe</taxon>
    </lineage>
</organism>
<sequence>MRSAPVQNAGQSSAVGCVVVTLDTKQSTPVMSIPANHSLASSCDPCRPMASSRRIICRVLFAKSALPPHHGHFLLWSIRRQEISRVRHQALRV</sequence>
<protein>
    <submittedName>
        <fullName evidence="1">Uncharacterized protein</fullName>
    </submittedName>
</protein>
<evidence type="ECO:0000313" key="1">
    <source>
        <dbReference type="EMBL" id="KAF2220660.1"/>
    </source>
</evidence>
<dbReference type="PROSITE" id="PS51257">
    <property type="entry name" value="PROKAR_LIPOPROTEIN"/>
    <property type="match status" value="1"/>
</dbReference>
<reference evidence="2" key="1">
    <citation type="journal article" date="2020" name="Stud. Mycol.">
        <title>101 Dothideomycetes genomes: A test case for predicting lifestyles and emergence of pathogens.</title>
        <authorList>
            <person name="Haridas S."/>
            <person name="Albert R."/>
            <person name="Binder M."/>
            <person name="Bloem J."/>
            <person name="LaButti K."/>
            <person name="Salamov A."/>
            <person name="Andreopoulos B."/>
            <person name="Baker S."/>
            <person name="Barry K."/>
            <person name="Bills G."/>
            <person name="Bluhm B."/>
            <person name="Cannon C."/>
            <person name="Castanera R."/>
            <person name="Culley D."/>
            <person name="Daum C."/>
            <person name="Ezra D."/>
            <person name="Gonzalez J."/>
            <person name="Henrissat B."/>
            <person name="Kuo A."/>
            <person name="Liang C."/>
            <person name="Lipzen A."/>
            <person name="Lutzoni F."/>
            <person name="Magnuson J."/>
            <person name="Mondo S."/>
            <person name="Nolan M."/>
            <person name="Ohm R."/>
            <person name="Pangilinan J."/>
            <person name="Park H.-J."/>
            <person name="Ramirez L."/>
            <person name="Alfaro M."/>
            <person name="Sun H."/>
            <person name="Tritt A."/>
            <person name="Yoshinaga Y."/>
            <person name="Zwiers L.-H."/>
            <person name="Turgeon B."/>
            <person name="Goodwin S."/>
            <person name="Spatafora J."/>
            <person name="Crous P."/>
            <person name="Grigoriev I."/>
        </authorList>
    </citation>
    <scope>NUCLEOTIDE SEQUENCE [LARGE SCALE GENOMIC DNA]</scope>
    <source>
        <strain evidence="2">CECT 20119</strain>
    </source>
</reference>
<accession>A0A6A6G5H9</accession>
<keyword evidence="2" id="KW-1185">Reference proteome</keyword>
<dbReference type="EMBL" id="ML992512">
    <property type="protein sequence ID" value="KAF2220660.1"/>
    <property type="molecule type" value="Genomic_DNA"/>
</dbReference>
<name>A0A6A6G5H9_9PEZI</name>
<proteinExistence type="predicted"/>
<dbReference type="Proteomes" id="UP000799538">
    <property type="component" value="Unassembled WGS sequence"/>
</dbReference>
<evidence type="ECO:0000313" key="2">
    <source>
        <dbReference type="Proteomes" id="UP000799538"/>
    </source>
</evidence>
<gene>
    <name evidence="1" type="ORF">BDZ85DRAFT_266939</name>
</gene>